<dbReference type="PANTHER" id="PTHR42847">
    <property type="entry name" value="ALKANESULFONATE MONOOXYGENASE"/>
    <property type="match status" value="1"/>
</dbReference>
<keyword evidence="4" id="KW-0503">Monooxygenase</keyword>
<dbReference type="InterPro" id="IPR019921">
    <property type="entry name" value="Lucif-like_OxRdtase_Rv2161c"/>
</dbReference>
<evidence type="ECO:0000256" key="1">
    <source>
        <dbReference type="ARBA" id="ARBA00022630"/>
    </source>
</evidence>
<dbReference type="Pfam" id="PF00296">
    <property type="entry name" value="Bac_luciferase"/>
    <property type="match status" value="1"/>
</dbReference>
<evidence type="ECO:0000259" key="5">
    <source>
        <dbReference type="Pfam" id="PF00296"/>
    </source>
</evidence>
<dbReference type="AlphaFoldDB" id="A0A934N9A2"/>
<dbReference type="EMBL" id="JAEKNR010000126">
    <property type="protein sequence ID" value="MBJ7598803.1"/>
    <property type="molecule type" value="Genomic_DNA"/>
</dbReference>
<dbReference type="InterPro" id="IPR050172">
    <property type="entry name" value="SsuD_RutA_monooxygenase"/>
</dbReference>
<dbReference type="InterPro" id="IPR011251">
    <property type="entry name" value="Luciferase-like_dom"/>
</dbReference>
<proteinExistence type="predicted"/>
<keyword evidence="2" id="KW-0288">FMN</keyword>
<keyword evidence="1" id="KW-0285">Flavoprotein</keyword>
<comment type="caution">
    <text evidence="6">The sequence shown here is derived from an EMBL/GenBank/DDBJ whole genome shotgun (WGS) entry which is preliminary data.</text>
</comment>
<evidence type="ECO:0000313" key="6">
    <source>
        <dbReference type="EMBL" id="MBJ7598803.1"/>
    </source>
</evidence>
<gene>
    <name evidence="6" type="ORF">JF922_12060</name>
</gene>
<protein>
    <submittedName>
        <fullName evidence="6">LLM class F420-dependent oxidoreductase</fullName>
    </submittedName>
</protein>
<keyword evidence="3" id="KW-0560">Oxidoreductase</keyword>
<accession>A0A934N9A2</accession>
<evidence type="ECO:0000256" key="3">
    <source>
        <dbReference type="ARBA" id="ARBA00023002"/>
    </source>
</evidence>
<feature type="domain" description="Luciferase-like" evidence="5">
    <location>
        <begin position="14"/>
        <end position="247"/>
    </location>
</feature>
<dbReference type="Gene3D" id="3.20.20.30">
    <property type="entry name" value="Luciferase-like domain"/>
    <property type="match status" value="1"/>
</dbReference>
<sequence length="312" mass="34708">MKLGFALPHQGPVANRENMLLIATEAEKMDYDTLWTNERLLSPVNAKTPYPGSPDGKLNEEYKNHLEHLTCLTFASAVTERIRLGVSVINIPWYNPIMLAKRLSAMDVLSNGRLTIGVGLAWSEDECDAAGIPFNERGRIGEEAIECMKAVWGPDPVEFHGKYFNLDPAYIGPKPIQKPHPPILVGAFMPKALDRAGRLADGFTGCCAPVDALISMMNAVKDAARERGRDVDNMPIVMRCLVTRTETRVDDAGRPVTVGTWDQIRDDVLKLRDAGVTEAFFDVAFQPDAQNQRGLMQYMERFRNILESPVHA</sequence>
<dbReference type="NCBIfam" id="TIGR03619">
    <property type="entry name" value="F420_Rv2161c"/>
    <property type="match status" value="1"/>
</dbReference>
<evidence type="ECO:0000313" key="7">
    <source>
        <dbReference type="Proteomes" id="UP000612893"/>
    </source>
</evidence>
<organism evidence="6 7">
    <name type="scientific">Candidatus Nephthysia bennettiae</name>
    <dbReference type="NCBI Taxonomy" id="3127016"/>
    <lineage>
        <taxon>Bacteria</taxon>
        <taxon>Bacillati</taxon>
        <taxon>Candidatus Dormiibacterota</taxon>
        <taxon>Candidatus Dormibacteria</taxon>
        <taxon>Candidatus Dormibacterales</taxon>
        <taxon>Candidatus Dormibacteraceae</taxon>
        <taxon>Candidatus Nephthysia</taxon>
    </lineage>
</organism>
<dbReference type="RefSeq" id="WP_338202010.1">
    <property type="nucleotide sequence ID" value="NZ_JAEKNR010000126.1"/>
</dbReference>
<dbReference type="InterPro" id="IPR036661">
    <property type="entry name" value="Luciferase-like_sf"/>
</dbReference>
<dbReference type="Proteomes" id="UP000612893">
    <property type="component" value="Unassembled WGS sequence"/>
</dbReference>
<name>A0A934N9A2_9BACT</name>
<evidence type="ECO:0000256" key="2">
    <source>
        <dbReference type="ARBA" id="ARBA00022643"/>
    </source>
</evidence>
<evidence type="ECO:0000256" key="4">
    <source>
        <dbReference type="ARBA" id="ARBA00023033"/>
    </source>
</evidence>
<keyword evidence="7" id="KW-1185">Reference proteome</keyword>
<dbReference type="PANTHER" id="PTHR42847:SF4">
    <property type="entry name" value="ALKANESULFONATE MONOOXYGENASE-RELATED"/>
    <property type="match status" value="1"/>
</dbReference>
<dbReference type="GO" id="GO:0004497">
    <property type="term" value="F:monooxygenase activity"/>
    <property type="evidence" value="ECO:0007669"/>
    <property type="project" value="UniProtKB-KW"/>
</dbReference>
<reference evidence="6" key="1">
    <citation type="submission" date="2020-10" db="EMBL/GenBank/DDBJ databases">
        <title>Ca. Dormibacterota MAGs.</title>
        <authorList>
            <person name="Montgomery K."/>
        </authorList>
    </citation>
    <scope>NUCLEOTIDE SEQUENCE [LARGE SCALE GENOMIC DNA]</scope>
    <source>
        <strain evidence="6">SC8812_S17_10</strain>
    </source>
</reference>
<dbReference type="SUPFAM" id="SSF51679">
    <property type="entry name" value="Bacterial luciferase-like"/>
    <property type="match status" value="1"/>
</dbReference>